<reference evidence="3" key="1">
    <citation type="journal article" date="2011" name="Proc. Natl. Acad. Sci. U.S.A.">
        <title>Obligate biotrophy features unraveled by the genomic analysis of rust fungi.</title>
        <authorList>
            <person name="Duplessis S."/>
            <person name="Cuomo C.A."/>
            <person name="Lin Y.-C."/>
            <person name="Aerts A."/>
            <person name="Tisserant E."/>
            <person name="Veneault-Fourrey C."/>
            <person name="Joly D.L."/>
            <person name="Hacquard S."/>
            <person name="Amselem J."/>
            <person name="Cantarel B.L."/>
            <person name="Chiu R."/>
            <person name="Coutinho P.M."/>
            <person name="Feau N."/>
            <person name="Field M."/>
            <person name="Frey P."/>
            <person name="Gelhaye E."/>
            <person name="Goldberg J."/>
            <person name="Grabherr M.G."/>
            <person name="Kodira C.D."/>
            <person name="Kohler A."/>
            <person name="Kuees U."/>
            <person name="Lindquist E.A."/>
            <person name="Lucas S.M."/>
            <person name="Mago R."/>
            <person name="Mauceli E."/>
            <person name="Morin E."/>
            <person name="Murat C."/>
            <person name="Pangilinan J.L."/>
            <person name="Park R."/>
            <person name="Pearson M."/>
            <person name="Quesneville H."/>
            <person name="Rouhier N."/>
            <person name="Sakthikumar S."/>
            <person name="Salamov A.A."/>
            <person name="Schmutz J."/>
            <person name="Selles B."/>
            <person name="Shapiro H."/>
            <person name="Tanguay P."/>
            <person name="Tuskan G.A."/>
            <person name="Henrissat B."/>
            <person name="Van de Peer Y."/>
            <person name="Rouze P."/>
            <person name="Ellis J.G."/>
            <person name="Dodds P.N."/>
            <person name="Schein J.E."/>
            <person name="Zhong S."/>
            <person name="Hamelin R.C."/>
            <person name="Grigoriev I.V."/>
            <person name="Szabo L.J."/>
            <person name="Martin F."/>
        </authorList>
    </citation>
    <scope>NUCLEOTIDE SEQUENCE [LARGE SCALE GENOMIC DNA]</scope>
    <source>
        <strain evidence="3">98AG31 / pathotype 3-4-7</strain>
    </source>
</reference>
<sequence>MAPINSSLSAIRFARKHHEVGYIYEGEVDDQWTGASAPHGGYVLAMIMKAAVQSQSEQSSGGYDQLVPVHITAHFLNRSTIGPIQFHIHIIRAGRNWSTIEVASFQNQRKNVVAQVLFQSRSTAQVSQNEPSTSRACEASIKPMTLQSGHSVLCPLITHPTLTLQTPFARAFKFSTQVQWSEDLAIKHKQPMIQSATQPIEWAAWHEFLDKDSNVFDQPALLCYLCDMFRNFAQLLPVEDGKDHPSDQLWFPTLVYSVRFLTPPNPNEIQEFSVRRTGLYFTSKFNEADGVHDAVVEVWTSPREDKLASDVGWRHKQRCLAVGTQLAATVPSLGSESRTKL</sequence>
<name>F4REJ0_MELLP</name>
<dbReference type="STRING" id="747676.F4REJ0"/>
<dbReference type="InParanoid" id="F4REJ0"/>
<keyword evidence="3" id="KW-1185">Reference proteome</keyword>
<dbReference type="VEuPathDB" id="FungiDB:MELLADRAFT_104392"/>
<dbReference type="OrthoDB" id="2532955at2759"/>
<feature type="domain" description="Acyl-CoA thioesterase-like N-terminal HotDog" evidence="1">
    <location>
        <begin position="29"/>
        <end position="119"/>
    </location>
</feature>
<gene>
    <name evidence="2" type="ORF">MELLADRAFT_104392</name>
</gene>
<dbReference type="Gene3D" id="2.40.160.210">
    <property type="entry name" value="Acyl-CoA thioesterase, double hotdog domain"/>
    <property type="match status" value="1"/>
</dbReference>
<dbReference type="eggNOG" id="ENOG502S4FF">
    <property type="taxonomic scope" value="Eukaryota"/>
</dbReference>
<dbReference type="PANTHER" id="PTHR38110">
    <property type="entry name" value="CHROMOSOME 23, WHOLE GENOME SHOTGUN SEQUENCE"/>
    <property type="match status" value="1"/>
</dbReference>
<dbReference type="GeneID" id="18922240"/>
<organism evidence="3">
    <name type="scientific">Melampsora larici-populina (strain 98AG31 / pathotype 3-4-7)</name>
    <name type="common">Poplar leaf rust fungus</name>
    <dbReference type="NCBI Taxonomy" id="747676"/>
    <lineage>
        <taxon>Eukaryota</taxon>
        <taxon>Fungi</taxon>
        <taxon>Dikarya</taxon>
        <taxon>Basidiomycota</taxon>
        <taxon>Pucciniomycotina</taxon>
        <taxon>Pucciniomycetes</taxon>
        <taxon>Pucciniales</taxon>
        <taxon>Melampsoraceae</taxon>
        <taxon>Melampsora</taxon>
    </lineage>
</organism>
<dbReference type="SUPFAM" id="SSF54637">
    <property type="entry name" value="Thioesterase/thiol ester dehydrase-isomerase"/>
    <property type="match status" value="1"/>
</dbReference>
<dbReference type="EMBL" id="GL883098">
    <property type="protein sequence ID" value="EGG09102.1"/>
    <property type="molecule type" value="Genomic_DNA"/>
</dbReference>
<dbReference type="InterPro" id="IPR042171">
    <property type="entry name" value="Acyl-CoA_hotdog"/>
</dbReference>
<dbReference type="KEGG" id="mlr:MELLADRAFT_104392"/>
<dbReference type="InterPro" id="IPR029069">
    <property type="entry name" value="HotDog_dom_sf"/>
</dbReference>
<evidence type="ECO:0000313" key="2">
    <source>
        <dbReference type="EMBL" id="EGG09102.1"/>
    </source>
</evidence>
<dbReference type="RefSeq" id="XP_007407462.1">
    <property type="nucleotide sequence ID" value="XM_007407400.1"/>
</dbReference>
<dbReference type="AlphaFoldDB" id="F4REJ0"/>
<dbReference type="InterPro" id="IPR049449">
    <property type="entry name" value="TesB_ACOT8-like_N"/>
</dbReference>
<dbReference type="InterPro" id="IPR052389">
    <property type="entry name" value="Sec_Metab_Biosynth-Assoc"/>
</dbReference>
<accession>F4REJ0</accession>
<proteinExistence type="predicted"/>
<protein>
    <recommendedName>
        <fullName evidence="1">Acyl-CoA thioesterase-like N-terminal HotDog domain-containing protein</fullName>
    </recommendedName>
</protein>
<dbReference type="PANTHER" id="PTHR38110:SF1">
    <property type="entry name" value="THIOESTERASE DOMAIN-CONTAINING PROTEIN"/>
    <property type="match status" value="1"/>
</dbReference>
<dbReference type="Proteomes" id="UP000001072">
    <property type="component" value="Unassembled WGS sequence"/>
</dbReference>
<dbReference type="HOGENOM" id="CLU_071618_0_0_1"/>
<dbReference type="Pfam" id="PF13622">
    <property type="entry name" value="4HBT_3"/>
    <property type="match status" value="1"/>
</dbReference>
<evidence type="ECO:0000313" key="3">
    <source>
        <dbReference type="Proteomes" id="UP000001072"/>
    </source>
</evidence>
<evidence type="ECO:0000259" key="1">
    <source>
        <dbReference type="Pfam" id="PF13622"/>
    </source>
</evidence>